<evidence type="ECO:0000313" key="2">
    <source>
        <dbReference type="WBParaSite" id="Hba_00623"/>
    </source>
</evidence>
<sequence length="68" mass="7734">MTKRRPVHKGYVRAPEQILRAATHMDGSVVLLEHEVLLRKFVDINDNLPRATNFHCNLRTVQSGIGGR</sequence>
<dbReference type="AlphaFoldDB" id="A0A1I7W7M9"/>
<accession>A0A1I7W7M9</accession>
<dbReference type="Proteomes" id="UP000095283">
    <property type="component" value="Unplaced"/>
</dbReference>
<protein>
    <submittedName>
        <fullName evidence="2">Uncharacterized protein</fullName>
    </submittedName>
</protein>
<reference evidence="2" key="1">
    <citation type="submission" date="2016-11" db="UniProtKB">
        <authorList>
            <consortium name="WormBaseParasite"/>
        </authorList>
    </citation>
    <scope>IDENTIFICATION</scope>
</reference>
<organism evidence="1 2">
    <name type="scientific">Heterorhabditis bacteriophora</name>
    <name type="common">Entomopathogenic nematode worm</name>
    <dbReference type="NCBI Taxonomy" id="37862"/>
    <lineage>
        <taxon>Eukaryota</taxon>
        <taxon>Metazoa</taxon>
        <taxon>Ecdysozoa</taxon>
        <taxon>Nematoda</taxon>
        <taxon>Chromadorea</taxon>
        <taxon>Rhabditida</taxon>
        <taxon>Rhabditina</taxon>
        <taxon>Rhabditomorpha</taxon>
        <taxon>Strongyloidea</taxon>
        <taxon>Heterorhabditidae</taxon>
        <taxon>Heterorhabditis</taxon>
    </lineage>
</organism>
<evidence type="ECO:0000313" key="1">
    <source>
        <dbReference type="Proteomes" id="UP000095283"/>
    </source>
</evidence>
<name>A0A1I7W7M9_HETBA</name>
<dbReference type="WBParaSite" id="Hba_00623">
    <property type="protein sequence ID" value="Hba_00623"/>
    <property type="gene ID" value="Hba_00623"/>
</dbReference>
<proteinExistence type="predicted"/>
<keyword evidence="1" id="KW-1185">Reference proteome</keyword>